<reference evidence="1" key="1">
    <citation type="journal article" date="2020" name="Nature">
        <title>Giant virus diversity and host interactions through global metagenomics.</title>
        <authorList>
            <person name="Schulz F."/>
            <person name="Roux S."/>
            <person name="Paez-Espino D."/>
            <person name="Jungbluth S."/>
            <person name="Walsh D.A."/>
            <person name="Denef V.J."/>
            <person name="McMahon K.D."/>
            <person name="Konstantinidis K.T."/>
            <person name="Eloe-Fadrosh E.A."/>
            <person name="Kyrpides N.C."/>
            <person name="Woyke T."/>
        </authorList>
    </citation>
    <scope>NUCLEOTIDE SEQUENCE</scope>
    <source>
        <strain evidence="1">GVMAG-M-3300023179-27</strain>
    </source>
</reference>
<dbReference type="AlphaFoldDB" id="A0A6C0EAZ2"/>
<accession>A0A6C0EAZ2</accession>
<proteinExistence type="predicted"/>
<dbReference type="EMBL" id="MN739777">
    <property type="protein sequence ID" value="QHT26028.1"/>
    <property type="molecule type" value="Genomic_DNA"/>
</dbReference>
<name>A0A6C0EAZ2_9ZZZZ</name>
<organism evidence="1">
    <name type="scientific">viral metagenome</name>
    <dbReference type="NCBI Taxonomy" id="1070528"/>
    <lineage>
        <taxon>unclassified sequences</taxon>
        <taxon>metagenomes</taxon>
        <taxon>organismal metagenomes</taxon>
    </lineage>
</organism>
<sequence>MAFIIKHPIKSLVTSFIGIISARYLANEYYNYRLIKDGYLQLPLARKTLSYRLSDDVKKSAIYFSGLRDAWTKDKSNFELCKYAVRIDPNNLQHIIWNDFTEEERKIIEDAAKEIID</sequence>
<evidence type="ECO:0000313" key="1">
    <source>
        <dbReference type="EMBL" id="QHT26028.1"/>
    </source>
</evidence>
<protein>
    <submittedName>
        <fullName evidence="1">Uncharacterized protein</fullName>
    </submittedName>
</protein>